<keyword evidence="2" id="KW-1185">Reference proteome</keyword>
<comment type="caution">
    <text evidence="1">The sequence shown here is derived from an EMBL/GenBank/DDBJ whole genome shotgun (WGS) entry which is preliminary data.</text>
</comment>
<evidence type="ECO:0000313" key="1">
    <source>
        <dbReference type="EMBL" id="KAI3796099.1"/>
    </source>
</evidence>
<dbReference type="Proteomes" id="UP001056120">
    <property type="component" value="Linkage Group LG12"/>
</dbReference>
<reference evidence="1 2" key="2">
    <citation type="journal article" date="2022" name="Mol. Ecol. Resour.">
        <title>The genomes of chicory, endive, great burdock and yacon provide insights into Asteraceae paleo-polyploidization history and plant inulin production.</title>
        <authorList>
            <person name="Fan W."/>
            <person name="Wang S."/>
            <person name="Wang H."/>
            <person name="Wang A."/>
            <person name="Jiang F."/>
            <person name="Liu H."/>
            <person name="Zhao H."/>
            <person name="Xu D."/>
            <person name="Zhang Y."/>
        </authorList>
    </citation>
    <scope>NUCLEOTIDE SEQUENCE [LARGE SCALE GENOMIC DNA]</scope>
    <source>
        <strain evidence="2">cv. Yunnan</strain>
        <tissue evidence="1">Leaves</tissue>
    </source>
</reference>
<protein>
    <submittedName>
        <fullName evidence="1">Uncharacterized protein</fullName>
    </submittedName>
</protein>
<proteinExistence type="predicted"/>
<evidence type="ECO:0000313" key="2">
    <source>
        <dbReference type="Proteomes" id="UP001056120"/>
    </source>
</evidence>
<dbReference type="EMBL" id="CM042029">
    <property type="protein sequence ID" value="KAI3796099.1"/>
    <property type="molecule type" value="Genomic_DNA"/>
</dbReference>
<sequence length="164" mass="17924">MEMDFMGLNSKEEAIEAVLLKSSAAQWCLSNDFNDPQLAENQKNIKSHGSAQLTIFYNGTVNVFDDMSPEKAQAIMLLARNGARAQAQGATPRTPLGDVGPSTVRDAPKVMSSLRRVIQSDVPQMREASLARFLEKRRERIMASAPYGSKPAGSSNTPSKDDHN</sequence>
<gene>
    <name evidence="1" type="ORF">L1987_38763</name>
</gene>
<name>A0ACB9HK52_9ASTR</name>
<accession>A0ACB9HK52</accession>
<organism evidence="1 2">
    <name type="scientific">Smallanthus sonchifolius</name>
    <dbReference type="NCBI Taxonomy" id="185202"/>
    <lineage>
        <taxon>Eukaryota</taxon>
        <taxon>Viridiplantae</taxon>
        <taxon>Streptophyta</taxon>
        <taxon>Embryophyta</taxon>
        <taxon>Tracheophyta</taxon>
        <taxon>Spermatophyta</taxon>
        <taxon>Magnoliopsida</taxon>
        <taxon>eudicotyledons</taxon>
        <taxon>Gunneridae</taxon>
        <taxon>Pentapetalae</taxon>
        <taxon>asterids</taxon>
        <taxon>campanulids</taxon>
        <taxon>Asterales</taxon>
        <taxon>Asteraceae</taxon>
        <taxon>Asteroideae</taxon>
        <taxon>Heliantheae alliance</taxon>
        <taxon>Millerieae</taxon>
        <taxon>Smallanthus</taxon>
    </lineage>
</organism>
<reference evidence="2" key="1">
    <citation type="journal article" date="2022" name="Mol. Ecol. Resour.">
        <title>The genomes of chicory, endive, great burdock and yacon provide insights into Asteraceae palaeo-polyploidization history and plant inulin production.</title>
        <authorList>
            <person name="Fan W."/>
            <person name="Wang S."/>
            <person name="Wang H."/>
            <person name="Wang A."/>
            <person name="Jiang F."/>
            <person name="Liu H."/>
            <person name="Zhao H."/>
            <person name="Xu D."/>
            <person name="Zhang Y."/>
        </authorList>
    </citation>
    <scope>NUCLEOTIDE SEQUENCE [LARGE SCALE GENOMIC DNA]</scope>
    <source>
        <strain evidence="2">cv. Yunnan</strain>
    </source>
</reference>